<dbReference type="Gene3D" id="3.40.630.30">
    <property type="match status" value="1"/>
</dbReference>
<dbReference type="InterPro" id="IPR016181">
    <property type="entry name" value="Acyl_CoA_acyltransferase"/>
</dbReference>
<comment type="similarity">
    <text evidence="2">Belongs to the purine-cytosine permease (2.A.39) family.</text>
</comment>
<name>A0A815FQH6_9BILA</name>
<feature type="transmembrane region" description="Helical" evidence="6">
    <location>
        <begin position="241"/>
        <end position="262"/>
    </location>
</feature>
<dbReference type="Proteomes" id="UP000663844">
    <property type="component" value="Unassembled WGS sequence"/>
</dbReference>
<dbReference type="GO" id="GO:0005886">
    <property type="term" value="C:plasma membrane"/>
    <property type="evidence" value="ECO:0007669"/>
    <property type="project" value="TreeGrafter"/>
</dbReference>
<dbReference type="InterPro" id="IPR001248">
    <property type="entry name" value="Pur-cyt_permease"/>
</dbReference>
<evidence type="ECO:0000256" key="2">
    <source>
        <dbReference type="ARBA" id="ARBA00008974"/>
    </source>
</evidence>
<dbReference type="GO" id="GO:0016747">
    <property type="term" value="F:acyltransferase activity, transferring groups other than amino-acyl groups"/>
    <property type="evidence" value="ECO:0007669"/>
    <property type="project" value="InterPro"/>
</dbReference>
<dbReference type="FunFam" id="1.10.4160.10:FF:000001">
    <property type="entry name" value="Uracil permease, putative"/>
    <property type="match status" value="1"/>
</dbReference>
<dbReference type="InterPro" id="IPR000182">
    <property type="entry name" value="GNAT_dom"/>
</dbReference>
<dbReference type="AlphaFoldDB" id="A0A815FQH6"/>
<dbReference type="Proteomes" id="UP000663845">
    <property type="component" value="Unassembled WGS sequence"/>
</dbReference>
<dbReference type="Pfam" id="PF00583">
    <property type="entry name" value="Acetyltransf_1"/>
    <property type="match status" value="1"/>
</dbReference>
<feature type="transmembrane region" description="Helical" evidence="6">
    <location>
        <begin position="72"/>
        <end position="92"/>
    </location>
</feature>
<dbReference type="CDD" id="cd11482">
    <property type="entry name" value="SLC-NCS1sbd_NRT1-like"/>
    <property type="match status" value="1"/>
</dbReference>
<dbReference type="InterPro" id="IPR045225">
    <property type="entry name" value="Uracil/uridine/allantoin_perm"/>
</dbReference>
<comment type="caution">
    <text evidence="8">The sequence shown here is derived from an EMBL/GenBank/DDBJ whole genome shotgun (WGS) entry which is preliminary data.</text>
</comment>
<sequence length="732" mass="82570">MGKPAWIYADSTVRHRSGTEAMLQNEDLKVLESDRRLWGTWNYVALWLSDAINIGTWMVISSIITAGDGLSWWEAWICVWIGFTIIAIFICISARTGAVYYISFPVIGRASFGIFGSLWPILNRGIMSCIWYGVQAWIGGQCVVICIRSIIPSYYYLENTLPPSFGTNTRDFIGFMIFWSLSNIAIWFPVYKMRHLFTVKAIVVPIAGIFFFIWVVVKAKGIGAILHQSTILPTTTSSAHVWSWIIAIMSCIASCVTIIVNISDYTRFAIRPSIIFWPQMITIPFAFGITSFIGLIVGLSSKVIYGKEIWNPLDLLNTFLDNMPSITTRIGVFLISLSFCLAQLGVNIAGNSISAGCDLTALCPKYLNIRRSGYICSIVGLCICPWYLLSNSSSFLSYLSSYSTFVSAIIGVLFSDYYLVRREYLDTNELYSASKEGLYYYSYGINWRAYVAYIAGILINSVGFAGAVGASIPSAITKMYHFNFFLGLIVSGGLYYILHILSPVEIYSDKMAVSTLPPFTIRSYQPSDVSACQQLMLDVGHPGQHYNHAIHTDMADIEKNYLQIPNAHWWVAVSNDDGRILGQLGVQPLSVSDPIYYRDMAVEERDYICELRRMAIAPDAQRLGIGSRLLAVALDFARHHGYHEMRLATSFHMHKACSFYEKNGFIRGRVARYPVVEVERALQSQERFIDEHRATAVFQAGSVVPDEDQQRFDSPTNKSEFFYRQHFHRKLT</sequence>
<protein>
    <recommendedName>
        <fullName evidence="7">N-acetyltransferase domain-containing protein</fullName>
    </recommendedName>
</protein>
<dbReference type="PROSITE" id="PS51186">
    <property type="entry name" value="GNAT"/>
    <property type="match status" value="1"/>
</dbReference>
<feature type="transmembrane region" description="Helical" evidence="6">
    <location>
        <begin position="395"/>
        <end position="414"/>
    </location>
</feature>
<dbReference type="GO" id="GO:0015205">
    <property type="term" value="F:nucleobase transmembrane transporter activity"/>
    <property type="evidence" value="ECO:0007669"/>
    <property type="project" value="TreeGrafter"/>
</dbReference>
<keyword evidence="5 6" id="KW-0472">Membrane</keyword>
<dbReference type="CDD" id="cd04301">
    <property type="entry name" value="NAT_SF"/>
    <property type="match status" value="1"/>
</dbReference>
<evidence type="ECO:0000313" key="10">
    <source>
        <dbReference type="Proteomes" id="UP000663845"/>
    </source>
</evidence>
<dbReference type="PANTHER" id="PTHR30618">
    <property type="entry name" value="NCS1 FAMILY PURINE/PYRIMIDINE TRANSPORTER"/>
    <property type="match status" value="1"/>
</dbReference>
<feature type="transmembrane region" description="Helical" evidence="6">
    <location>
        <begin position="41"/>
        <end position="60"/>
    </location>
</feature>
<feature type="transmembrane region" description="Helical" evidence="6">
    <location>
        <begin position="482"/>
        <end position="501"/>
    </location>
</feature>
<dbReference type="InterPro" id="IPR012681">
    <property type="entry name" value="NCS1"/>
</dbReference>
<evidence type="ECO:0000259" key="7">
    <source>
        <dbReference type="PROSITE" id="PS51186"/>
    </source>
</evidence>
<dbReference type="EMBL" id="CAJNOG010000665">
    <property type="protein sequence ID" value="CAF1330606.1"/>
    <property type="molecule type" value="Genomic_DNA"/>
</dbReference>
<dbReference type="NCBIfam" id="TIGR00800">
    <property type="entry name" value="ncs1"/>
    <property type="match status" value="1"/>
</dbReference>
<keyword evidence="4 6" id="KW-1133">Transmembrane helix</keyword>
<feature type="transmembrane region" description="Helical" evidence="6">
    <location>
        <begin position="326"/>
        <end position="350"/>
    </location>
</feature>
<gene>
    <name evidence="8" type="ORF">JYZ213_LOCUS33928</name>
    <name evidence="9" type="ORF">OXD698_LOCUS34589</name>
</gene>
<comment type="subcellular location">
    <subcellularLocation>
        <location evidence="1">Membrane</location>
        <topology evidence="1">Multi-pass membrane protein</topology>
    </subcellularLocation>
</comment>
<organism evidence="8 10">
    <name type="scientific">Adineta steineri</name>
    <dbReference type="NCBI Taxonomy" id="433720"/>
    <lineage>
        <taxon>Eukaryota</taxon>
        <taxon>Metazoa</taxon>
        <taxon>Spiralia</taxon>
        <taxon>Gnathifera</taxon>
        <taxon>Rotifera</taxon>
        <taxon>Eurotatoria</taxon>
        <taxon>Bdelloidea</taxon>
        <taxon>Adinetida</taxon>
        <taxon>Adinetidae</taxon>
        <taxon>Adineta</taxon>
    </lineage>
</organism>
<feature type="transmembrane region" description="Helical" evidence="6">
    <location>
        <begin position="197"/>
        <end position="217"/>
    </location>
</feature>
<reference evidence="8" key="1">
    <citation type="submission" date="2021-02" db="EMBL/GenBank/DDBJ databases">
        <authorList>
            <person name="Nowell W R."/>
        </authorList>
    </citation>
    <scope>NUCLEOTIDE SEQUENCE</scope>
</reference>
<feature type="transmembrane region" description="Helical" evidence="6">
    <location>
        <begin position="129"/>
        <end position="151"/>
    </location>
</feature>
<dbReference type="SUPFAM" id="SSF55729">
    <property type="entry name" value="Acyl-CoA N-acyltransferases (Nat)"/>
    <property type="match status" value="1"/>
</dbReference>
<feature type="transmembrane region" description="Helical" evidence="6">
    <location>
        <begin position="371"/>
        <end position="389"/>
    </location>
</feature>
<dbReference type="EMBL" id="CAJOAZ010005055">
    <property type="protein sequence ID" value="CAF4085614.1"/>
    <property type="molecule type" value="Genomic_DNA"/>
</dbReference>
<dbReference type="Pfam" id="PF02133">
    <property type="entry name" value="Transp_cyt_pur"/>
    <property type="match status" value="1"/>
</dbReference>
<keyword evidence="3 6" id="KW-0812">Transmembrane</keyword>
<evidence type="ECO:0000313" key="9">
    <source>
        <dbReference type="EMBL" id="CAF4085614.1"/>
    </source>
</evidence>
<evidence type="ECO:0000256" key="4">
    <source>
        <dbReference type="ARBA" id="ARBA00022989"/>
    </source>
</evidence>
<feature type="domain" description="N-acetyltransferase" evidence="7">
    <location>
        <begin position="519"/>
        <end position="683"/>
    </location>
</feature>
<dbReference type="Gene3D" id="1.10.4160.10">
    <property type="entry name" value="Hydantoin permease"/>
    <property type="match status" value="1"/>
</dbReference>
<evidence type="ECO:0000313" key="8">
    <source>
        <dbReference type="EMBL" id="CAF1330606.1"/>
    </source>
</evidence>
<evidence type="ECO:0000256" key="5">
    <source>
        <dbReference type="ARBA" id="ARBA00023136"/>
    </source>
</evidence>
<accession>A0A815FQH6</accession>
<evidence type="ECO:0000256" key="6">
    <source>
        <dbReference type="SAM" id="Phobius"/>
    </source>
</evidence>
<evidence type="ECO:0000256" key="1">
    <source>
        <dbReference type="ARBA" id="ARBA00004141"/>
    </source>
</evidence>
<feature type="transmembrane region" description="Helical" evidence="6">
    <location>
        <begin position="171"/>
        <end position="190"/>
    </location>
</feature>
<dbReference type="PANTHER" id="PTHR30618:SF2">
    <property type="entry name" value="ALLANTOIN PERMEASE-RELATED"/>
    <property type="match status" value="1"/>
</dbReference>
<feature type="transmembrane region" description="Helical" evidence="6">
    <location>
        <begin position="283"/>
        <end position="306"/>
    </location>
</feature>
<feature type="transmembrane region" description="Helical" evidence="6">
    <location>
        <begin position="98"/>
        <end position="122"/>
    </location>
</feature>
<proteinExistence type="inferred from homology"/>
<feature type="transmembrane region" description="Helical" evidence="6">
    <location>
        <begin position="450"/>
        <end position="476"/>
    </location>
</feature>
<evidence type="ECO:0000256" key="3">
    <source>
        <dbReference type="ARBA" id="ARBA00022692"/>
    </source>
</evidence>